<organism evidence="1 2">
    <name type="scientific">Burkholderia aenigmatica</name>
    <dbReference type="NCBI Taxonomy" id="2015348"/>
    <lineage>
        <taxon>Bacteria</taxon>
        <taxon>Pseudomonadati</taxon>
        <taxon>Pseudomonadota</taxon>
        <taxon>Betaproteobacteria</taxon>
        <taxon>Burkholderiales</taxon>
        <taxon>Burkholderiaceae</taxon>
        <taxon>Burkholderia</taxon>
        <taxon>Burkholderia cepacia complex</taxon>
    </lineage>
</organism>
<gene>
    <name evidence="1" type="ORF">BLA17378_07943</name>
</gene>
<name>A0ABY6Y5H4_9BURK</name>
<reference evidence="1 2" key="1">
    <citation type="submission" date="2019-09" db="EMBL/GenBank/DDBJ databases">
        <authorList>
            <person name="Depoorter E."/>
        </authorList>
    </citation>
    <scope>NUCLEOTIDE SEQUENCE [LARGE SCALE GENOMIC DNA]</scope>
    <source>
        <strain evidence="1 2">R-17378</strain>
    </source>
</reference>
<sequence length="78" mass="7898">MTRPPFADADLTARLPVARATWPIGGDVAPIAIGAHAQSVGTSADTLPSDAAMGLEPLDAGQWRLTGYAPSTSPNGTP</sequence>
<dbReference type="EMBL" id="CABVQG010000053">
    <property type="protein sequence ID" value="VWD39646.1"/>
    <property type="molecule type" value="Genomic_DNA"/>
</dbReference>
<dbReference type="RefSeq" id="WP_174962943.1">
    <property type="nucleotide sequence ID" value="NZ_CABVQG010000053.1"/>
</dbReference>
<dbReference type="Proteomes" id="UP000494120">
    <property type="component" value="Unassembled WGS sequence"/>
</dbReference>
<comment type="caution">
    <text evidence="1">The sequence shown here is derived from an EMBL/GenBank/DDBJ whole genome shotgun (WGS) entry which is preliminary data.</text>
</comment>
<accession>A0ABY6Y5H4</accession>
<keyword evidence="2" id="KW-1185">Reference proteome</keyword>
<proteinExistence type="predicted"/>
<evidence type="ECO:0000313" key="1">
    <source>
        <dbReference type="EMBL" id="VWD39646.1"/>
    </source>
</evidence>
<protein>
    <submittedName>
        <fullName evidence="1">Membrane protein</fullName>
    </submittedName>
</protein>
<evidence type="ECO:0000313" key="2">
    <source>
        <dbReference type="Proteomes" id="UP000494120"/>
    </source>
</evidence>